<evidence type="ECO:0000313" key="2">
    <source>
        <dbReference type="Proteomes" id="UP000799764"/>
    </source>
</evidence>
<comment type="caution">
    <text evidence="1">The sequence shown here is derived from an EMBL/GenBank/DDBJ whole genome shotgun (WGS) entry which is preliminary data.</text>
</comment>
<name>A0A9P4P3K2_9PLEO</name>
<gene>
    <name evidence="1" type="ORF">P171DRAFT_437705</name>
</gene>
<protein>
    <submittedName>
        <fullName evidence="1">Uncharacterized protein</fullName>
    </submittedName>
</protein>
<dbReference type="AlphaFoldDB" id="A0A9P4P3K2"/>
<sequence length="70" mass="7781">MARDSTPPESDRMRHWRDQLDRANCSKTLREVATEHPFSASKAPVQAVLAFHVFQEPGSTADTTLASLVN</sequence>
<accession>A0A9P4P3K2</accession>
<dbReference type="Proteomes" id="UP000799764">
    <property type="component" value="Unassembled WGS sequence"/>
</dbReference>
<reference evidence="1" key="1">
    <citation type="journal article" date="2020" name="Stud. Mycol.">
        <title>101 Dothideomycetes genomes: a test case for predicting lifestyles and emergence of pathogens.</title>
        <authorList>
            <person name="Haridas S."/>
            <person name="Albert R."/>
            <person name="Binder M."/>
            <person name="Bloem J."/>
            <person name="Labutti K."/>
            <person name="Salamov A."/>
            <person name="Andreopoulos B."/>
            <person name="Baker S."/>
            <person name="Barry K."/>
            <person name="Bills G."/>
            <person name="Bluhm B."/>
            <person name="Cannon C."/>
            <person name="Castanera R."/>
            <person name="Culley D."/>
            <person name="Daum C."/>
            <person name="Ezra D."/>
            <person name="Gonzalez J."/>
            <person name="Henrissat B."/>
            <person name="Kuo A."/>
            <person name="Liang C."/>
            <person name="Lipzen A."/>
            <person name="Lutzoni F."/>
            <person name="Magnuson J."/>
            <person name="Mondo S."/>
            <person name="Nolan M."/>
            <person name="Ohm R."/>
            <person name="Pangilinan J."/>
            <person name="Park H.-J."/>
            <person name="Ramirez L."/>
            <person name="Alfaro M."/>
            <person name="Sun H."/>
            <person name="Tritt A."/>
            <person name="Yoshinaga Y."/>
            <person name="Zwiers L.-H."/>
            <person name="Turgeon B."/>
            <person name="Goodwin S."/>
            <person name="Spatafora J."/>
            <person name="Crous P."/>
            <person name="Grigoriev I."/>
        </authorList>
    </citation>
    <scope>NUCLEOTIDE SEQUENCE</scope>
    <source>
        <strain evidence="1">CBS 690.94</strain>
    </source>
</reference>
<organism evidence="1 2">
    <name type="scientific">Karstenula rhodostoma CBS 690.94</name>
    <dbReference type="NCBI Taxonomy" id="1392251"/>
    <lineage>
        <taxon>Eukaryota</taxon>
        <taxon>Fungi</taxon>
        <taxon>Dikarya</taxon>
        <taxon>Ascomycota</taxon>
        <taxon>Pezizomycotina</taxon>
        <taxon>Dothideomycetes</taxon>
        <taxon>Pleosporomycetidae</taxon>
        <taxon>Pleosporales</taxon>
        <taxon>Massarineae</taxon>
        <taxon>Didymosphaeriaceae</taxon>
        <taxon>Karstenula</taxon>
    </lineage>
</organism>
<keyword evidence="2" id="KW-1185">Reference proteome</keyword>
<dbReference type="EMBL" id="MU001515">
    <property type="protein sequence ID" value="KAF2437680.1"/>
    <property type="molecule type" value="Genomic_DNA"/>
</dbReference>
<evidence type="ECO:0000313" key="1">
    <source>
        <dbReference type="EMBL" id="KAF2437680.1"/>
    </source>
</evidence>
<proteinExistence type="predicted"/>